<evidence type="ECO:0000256" key="1">
    <source>
        <dbReference type="SAM" id="SignalP"/>
    </source>
</evidence>
<accession>A0A2J6QWC1</accession>
<feature type="signal peptide" evidence="1">
    <location>
        <begin position="1"/>
        <end position="20"/>
    </location>
</feature>
<dbReference type="Proteomes" id="UP000235786">
    <property type="component" value="Unassembled WGS sequence"/>
</dbReference>
<evidence type="ECO:0000313" key="3">
    <source>
        <dbReference type="Proteomes" id="UP000235786"/>
    </source>
</evidence>
<keyword evidence="1" id="KW-0732">Signal</keyword>
<gene>
    <name evidence="2" type="ORF">L207DRAFT_592306</name>
</gene>
<dbReference type="EMBL" id="KZ613966">
    <property type="protein sequence ID" value="PMD30539.1"/>
    <property type="molecule type" value="Genomic_DNA"/>
</dbReference>
<keyword evidence="3" id="KW-1185">Reference proteome</keyword>
<evidence type="ECO:0008006" key="4">
    <source>
        <dbReference type="Google" id="ProtNLM"/>
    </source>
</evidence>
<dbReference type="OrthoDB" id="3537169at2759"/>
<reference evidence="2 3" key="1">
    <citation type="submission" date="2016-04" db="EMBL/GenBank/DDBJ databases">
        <title>A degradative enzymes factory behind the ericoid mycorrhizal symbiosis.</title>
        <authorList>
            <consortium name="DOE Joint Genome Institute"/>
            <person name="Martino E."/>
            <person name="Morin E."/>
            <person name="Grelet G."/>
            <person name="Kuo A."/>
            <person name="Kohler A."/>
            <person name="Daghino S."/>
            <person name="Barry K."/>
            <person name="Choi C."/>
            <person name="Cichocki N."/>
            <person name="Clum A."/>
            <person name="Copeland A."/>
            <person name="Hainaut M."/>
            <person name="Haridas S."/>
            <person name="Labutti K."/>
            <person name="Lindquist E."/>
            <person name="Lipzen A."/>
            <person name="Khouja H.-R."/>
            <person name="Murat C."/>
            <person name="Ohm R."/>
            <person name="Olson A."/>
            <person name="Spatafora J."/>
            <person name="Veneault-Fourrey C."/>
            <person name="Henrissat B."/>
            <person name="Grigoriev I."/>
            <person name="Martin F."/>
            <person name="Perotto S."/>
        </authorList>
    </citation>
    <scope>NUCLEOTIDE SEQUENCE [LARGE SCALE GENOMIC DNA]</scope>
    <source>
        <strain evidence="2 3">F</strain>
    </source>
</reference>
<dbReference type="AlphaFoldDB" id="A0A2J6QWC1"/>
<feature type="chain" id="PRO_5014440792" description="Ecp2 effector protein domain-containing protein" evidence="1">
    <location>
        <begin position="21"/>
        <end position="143"/>
    </location>
</feature>
<sequence length="143" mass="15374">MKAFTISTVFIISLLTFTSALPTLAAVPEASSSEALVARQGGGPNEANCYGQHDPNHFALGLTIYTTGPAFATDYGQGLLDNLRGQCGQINNWGYSYYNNNQNGVATFEMSEFIRAHCVEDAIWLSTNPTGAVNGVQCQWDGQ</sequence>
<name>A0A2J6QWC1_HYAVF</name>
<organism evidence="2 3">
    <name type="scientific">Hyaloscypha variabilis (strain UAMH 11265 / GT02V1 / F)</name>
    <name type="common">Meliniomyces variabilis</name>
    <dbReference type="NCBI Taxonomy" id="1149755"/>
    <lineage>
        <taxon>Eukaryota</taxon>
        <taxon>Fungi</taxon>
        <taxon>Dikarya</taxon>
        <taxon>Ascomycota</taxon>
        <taxon>Pezizomycotina</taxon>
        <taxon>Leotiomycetes</taxon>
        <taxon>Helotiales</taxon>
        <taxon>Hyaloscyphaceae</taxon>
        <taxon>Hyaloscypha</taxon>
        <taxon>Hyaloscypha variabilis</taxon>
    </lineage>
</organism>
<evidence type="ECO:0000313" key="2">
    <source>
        <dbReference type="EMBL" id="PMD30539.1"/>
    </source>
</evidence>
<protein>
    <recommendedName>
        <fullName evidence="4">Ecp2 effector protein domain-containing protein</fullName>
    </recommendedName>
</protein>
<proteinExistence type="predicted"/>